<feature type="region of interest" description="Disordered" evidence="1">
    <location>
        <begin position="191"/>
        <end position="226"/>
    </location>
</feature>
<sequence>MTFDIAPALAALDLHVPVPGEYPEDDYMSDLTEMSEDENVGISSEDRGKSPEDNNNLEEGEIPNTSEGGATRNTKQQLRSVLAAIYDCNVDEIHIHNVRRDTAALARLQKRETKSGQLSRSDVDELIPNMVWIHEWGIHLGLLSEKGQNKPTLVFAVKISAWETMQQATSTEIQKTLQVVMDYGDHMNQVTNNAAANYPPSTADPNQHGIRDRNRKPSTKKDSSVKKPLGKMYAVGWHASFETNKTLVSYAPNANTEESLAAFRDLNTELPKVAALYRHGLACLFPGGAARSQEVADKDGIISFSDALDGDSSERPFMNALTVTKEQFSNYQHSDKDHYPVAYGYWWEAVQVDGRWIFRSNVDHNKTRGGEFIWGAYGVGVDFMRARGLVEIFWRGLLDFHGTLKSIDDAGFTRFGTSIQITARGVNAMRKVWNVEQLANAAHNVHNLAPKSAARITTPQDRIDTIQDRLATKKRKTVA</sequence>
<evidence type="ECO:0000256" key="1">
    <source>
        <dbReference type="SAM" id="MobiDB-lite"/>
    </source>
</evidence>
<feature type="compositionally biased region" description="Polar residues" evidence="1">
    <location>
        <begin position="191"/>
        <end position="205"/>
    </location>
</feature>
<name>A0AAD6UUJ3_9AGAR</name>
<comment type="caution">
    <text evidence="3">The sequence shown here is derived from an EMBL/GenBank/DDBJ whole genome shotgun (WGS) entry which is preliminary data.</text>
</comment>
<evidence type="ECO:0000259" key="2">
    <source>
        <dbReference type="Pfam" id="PF20515"/>
    </source>
</evidence>
<reference evidence="3" key="1">
    <citation type="submission" date="2023-03" db="EMBL/GenBank/DDBJ databases">
        <title>Massive genome expansion in bonnet fungi (Mycena s.s.) driven by repeated elements and novel gene families across ecological guilds.</title>
        <authorList>
            <consortium name="Lawrence Berkeley National Laboratory"/>
            <person name="Harder C.B."/>
            <person name="Miyauchi S."/>
            <person name="Viragh M."/>
            <person name="Kuo A."/>
            <person name="Thoen E."/>
            <person name="Andreopoulos B."/>
            <person name="Lu D."/>
            <person name="Skrede I."/>
            <person name="Drula E."/>
            <person name="Henrissat B."/>
            <person name="Morin E."/>
            <person name="Kohler A."/>
            <person name="Barry K."/>
            <person name="LaButti K."/>
            <person name="Morin E."/>
            <person name="Salamov A."/>
            <person name="Lipzen A."/>
            <person name="Mereny Z."/>
            <person name="Hegedus B."/>
            <person name="Baldrian P."/>
            <person name="Stursova M."/>
            <person name="Weitz H."/>
            <person name="Taylor A."/>
            <person name="Grigoriev I.V."/>
            <person name="Nagy L.G."/>
            <person name="Martin F."/>
            <person name="Kauserud H."/>
        </authorList>
    </citation>
    <scope>NUCLEOTIDE SEQUENCE</scope>
    <source>
        <strain evidence="3">9144</strain>
    </source>
</reference>
<dbReference type="AlphaFoldDB" id="A0AAD6UUJ3"/>
<proteinExistence type="predicted"/>
<dbReference type="EMBL" id="JARJCW010000096">
    <property type="protein sequence ID" value="KAJ7194689.1"/>
    <property type="molecule type" value="Genomic_DNA"/>
</dbReference>
<keyword evidence="4" id="KW-1185">Reference proteome</keyword>
<organism evidence="3 4">
    <name type="scientific">Mycena pura</name>
    <dbReference type="NCBI Taxonomy" id="153505"/>
    <lineage>
        <taxon>Eukaryota</taxon>
        <taxon>Fungi</taxon>
        <taxon>Dikarya</taxon>
        <taxon>Basidiomycota</taxon>
        <taxon>Agaricomycotina</taxon>
        <taxon>Agaricomycetes</taxon>
        <taxon>Agaricomycetidae</taxon>
        <taxon>Agaricales</taxon>
        <taxon>Marasmiineae</taxon>
        <taxon>Mycenaceae</taxon>
        <taxon>Mycena</taxon>
    </lineage>
</organism>
<gene>
    <name evidence="3" type="ORF">GGX14DRAFT_475816</name>
</gene>
<feature type="domain" description="Tet-like 2OG-Fe(II) oxygenase" evidence="2">
    <location>
        <begin position="224"/>
        <end position="406"/>
    </location>
</feature>
<dbReference type="Proteomes" id="UP001219525">
    <property type="component" value="Unassembled WGS sequence"/>
</dbReference>
<feature type="compositionally biased region" description="Polar residues" evidence="1">
    <location>
        <begin position="63"/>
        <end position="74"/>
    </location>
</feature>
<protein>
    <recommendedName>
        <fullName evidence="2">Tet-like 2OG-Fe(II) oxygenase domain-containing protein</fullName>
    </recommendedName>
</protein>
<dbReference type="Pfam" id="PF20515">
    <property type="entry name" value="2OG-FeII_Oxy_6"/>
    <property type="match status" value="1"/>
</dbReference>
<feature type="region of interest" description="Disordered" evidence="1">
    <location>
        <begin position="36"/>
        <end position="74"/>
    </location>
</feature>
<evidence type="ECO:0000313" key="3">
    <source>
        <dbReference type="EMBL" id="KAJ7194689.1"/>
    </source>
</evidence>
<evidence type="ECO:0000313" key="4">
    <source>
        <dbReference type="Proteomes" id="UP001219525"/>
    </source>
</evidence>
<accession>A0AAD6UUJ3</accession>
<dbReference type="InterPro" id="IPR046798">
    <property type="entry name" value="2OG-FeII_Oxy_6"/>
</dbReference>